<comment type="caution">
    <text evidence="1">The sequence shown here is derived from an EMBL/GenBank/DDBJ whole genome shotgun (WGS) entry which is preliminary data.</text>
</comment>
<organism evidence="1 2">
    <name type="scientific">Phytophthora infestans</name>
    <name type="common">Potato late blight agent</name>
    <name type="synonym">Botrytis infestans</name>
    <dbReference type="NCBI Taxonomy" id="4787"/>
    <lineage>
        <taxon>Eukaryota</taxon>
        <taxon>Sar</taxon>
        <taxon>Stramenopiles</taxon>
        <taxon>Oomycota</taxon>
        <taxon>Peronosporomycetes</taxon>
        <taxon>Peronosporales</taxon>
        <taxon>Peronosporaceae</taxon>
        <taxon>Phytophthora</taxon>
    </lineage>
</organism>
<name>A0A8S9VBK0_PHYIN</name>
<sequence length="182" mass="20509">MAQAGSTRTGIPYREELRVYVKSTGFGWPTTTNPSMEHRELLVAVFTAEAAAAQATATAQRAPPEYILTLHNIDFDVMLAQDEYDAWFRRHLRCSQASFRAIYSILRGVLQDYTVDEYNKLHGFEKKVAMLLHFLATGKDYRGTGLLLGVSPSWASEVIGLLCKEIRKARKTFIHLPRTAAQ</sequence>
<accession>A0A8S9VBK0</accession>
<evidence type="ECO:0000313" key="1">
    <source>
        <dbReference type="EMBL" id="KAF4148589.1"/>
    </source>
</evidence>
<evidence type="ECO:0000313" key="2">
    <source>
        <dbReference type="Proteomes" id="UP000704712"/>
    </source>
</evidence>
<dbReference type="EMBL" id="JAACNO010000257">
    <property type="protein sequence ID" value="KAF4148589.1"/>
    <property type="molecule type" value="Genomic_DNA"/>
</dbReference>
<gene>
    <name evidence="1" type="ORF">GN958_ATG02233</name>
</gene>
<dbReference type="AlphaFoldDB" id="A0A8S9VBK0"/>
<proteinExistence type="predicted"/>
<reference evidence="1" key="1">
    <citation type="submission" date="2020-03" db="EMBL/GenBank/DDBJ databases">
        <title>Hybrid Assembly of Korean Phytophthora infestans isolates.</title>
        <authorList>
            <person name="Prokchorchik M."/>
            <person name="Lee Y."/>
            <person name="Seo J."/>
            <person name="Cho J.-H."/>
            <person name="Park Y.-E."/>
            <person name="Jang D.-C."/>
            <person name="Im J.-S."/>
            <person name="Choi J.-G."/>
            <person name="Park H.-J."/>
            <person name="Lee G.-B."/>
            <person name="Lee Y.-G."/>
            <person name="Hong S.-Y."/>
            <person name="Cho K."/>
            <person name="Sohn K.H."/>
        </authorList>
    </citation>
    <scope>NUCLEOTIDE SEQUENCE</scope>
    <source>
        <strain evidence="1">KR_2_A2</strain>
    </source>
</reference>
<protein>
    <submittedName>
        <fullName evidence="1">Uncharacterized protein</fullName>
    </submittedName>
</protein>
<dbReference type="Proteomes" id="UP000704712">
    <property type="component" value="Unassembled WGS sequence"/>
</dbReference>